<dbReference type="Pfam" id="PF05331">
    <property type="entry name" value="DUF742"/>
    <property type="match status" value="1"/>
</dbReference>
<protein>
    <submittedName>
        <fullName evidence="2">Pyruvate/2-oxoglutarate dehydrogenase complex dihydrolipoamide acyltransferase (E2) component</fullName>
    </submittedName>
</protein>
<dbReference type="AlphaFoldDB" id="A0AAE3W0Q1"/>
<keyword evidence="2" id="KW-0670">Pyruvate</keyword>
<keyword evidence="3" id="KW-1185">Reference proteome</keyword>
<comment type="caution">
    <text evidence="2">The sequence shown here is derived from an EMBL/GenBank/DDBJ whole genome shotgun (WGS) entry which is preliminary data.</text>
</comment>
<gene>
    <name evidence="2" type="ORF">J2S42_003328</name>
</gene>
<dbReference type="Proteomes" id="UP001240236">
    <property type="component" value="Unassembled WGS sequence"/>
</dbReference>
<sequence length="159" mass="15887">MATAGAAGLTSGAGAASPADAASPPAGAVSRAAPAAGPASAAEEAWYDDAAGPVVRPYAVTRGRTRATGDLDLVTLMITTGKGARSGRALPPEQREILRLCHSPHSVAEAAAHAGLPLGTTRVLLGDLVTAGLVTAWEPPTTAPTEKILRRVLVGLRAL</sequence>
<dbReference type="GO" id="GO:0016746">
    <property type="term" value="F:acyltransferase activity"/>
    <property type="evidence" value="ECO:0007669"/>
    <property type="project" value="UniProtKB-KW"/>
</dbReference>
<dbReference type="RefSeq" id="WP_307240150.1">
    <property type="nucleotide sequence ID" value="NZ_JAUSUZ010000001.1"/>
</dbReference>
<evidence type="ECO:0000313" key="2">
    <source>
        <dbReference type="EMBL" id="MDQ0366659.1"/>
    </source>
</evidence>
<dbReference type="InterPro" id="IPR007995">
    <property type="entry name" value="DUF742"/>
</dbReference>
<evidence type="ECO:0000313" key="3">
    <source>
        <dbReference type="Proteomes" id="UP001240236"/>
    </source>
</evidence>
<organism evidence="2 3">
    <name type="scientific">Catenuloplanes indicus</name>
    <dbReference type="NCBI Taxonomy" id="137267"/>
    <lineage>
        <taxon>Bacteria</taxon>
        <taxon>Bacillati</taxon>
        <taxon>Actinomycetota</taxon>
        <taxon>Actinomycetes</taxon>
        <taxon>Micromonosporales</taxon>
        <taxon>Micromonosporaceae</taxon>
        <taxon>Catenuloplanes</taxon>
    </lineage>
</organism>
<dbReference type="PANTHER" id="PTHR36221">
    <property type="entry name" value="DUF742 DOMAIN-CONTAINING PROTEIN"/>
    <property type="match status" value="1"/>
</dbReference>
<feature type="region of interest" description="Disordered" evidence="1">
    <location>
        <begin position="1"/>
        <end position="32"/>
    </location>
</feature>
<proteinExistence type="predicted"/>
<dbReference type="PANTHER" id="PTHR36221:SF1">
    <property type="entry name" value="DUF742 DOMAIN-CONTAINING PROTEIN"/>
    <property type="match status" value="1"/>
</dbReference>
<keyword evidence="2" id="KW-0012">Acyltransferase</keyword>
<dbReference type="EMBL" id="JAUSUZ010000001">
    <property type="protein sequence ID" value="MDQ0366659.1"/>
    <property type="molecule type" value="Genomic_DNA"/>
</dbReference>
<evidence type="ECO:0000256" key="1">
    <source>
        <dbReference type="SAM" id="MobiDB-lite"/>
    </source>
</evidence>
<keyword evidence="2" id="KW-0808">Transferase</keyword>
<name>A0AAE3W0Q1_9ACTN</name>
<reference evidence="2 3" key="1">
    <citation type="submission" date="2023-07" db="EMBL/GenBank/DDBJ databases">
        <title>Sequencing the genomes of 1000 actinobacteria strains.</title>
        <authorList>
            <person name="Klenk H.-P."/>
        </authorList>
    </citation>
    <scope>NUCLEOTIDE SEQUENCE [LARGE SCALE GENOMIC DNA]</scope>
    <source>
        <strain evidence="2 3">DSM 44709</strain>
    </source>
</reference>
<accession>A0AAE3W0Q1</accession>